<organism evidence="2 3">
    <name type="scientific">Echria macrotheca</name>
    <dbReference type="NCBI Taxonomy" id="438768"/>
    <lineage>
        <taxon>Eukaryota</taxon>
        <taxon>Fungi</taxon>
        <taxon>Dikarya</taxon>
        <taxon>Ascomycota</taxon>
        <taxon>Pezizomycotina</taxon>
        <taxon>Sordariomycetes</taxon>
        <taxon>Sordariomycetidae</taxon>
        <taxon>Sordariales</taxon>
        <taxon>Schizotheciaceae</taxon>
        <taxon>Echria</taxon>
    </lineage>
</organism>
<evidence type="ECO:0000313" key="3">
    <source>
        <dbReference type="Proteomes" id="UP001239445"/>
    </source>
</evidence>
<protein>
    <submittedName>
        <fullName evidence="2">Uncharacterized protein</fullName>
    </submittedName>
</protein>
<gene>
    <name evidence="2" type="ORF">QBC47DRAFT_431729</name>
</gene>
<feature type="transmembrane region" description="Helical" evidence="1">
    <location>
        <begin position="279"/>
        <end position="302"/>
    </location>
</feature>
<feature type="transmembrane region" description="Helical" evidence="1">
    <location>
        <begin position="178"/>
        <end position="197"/>
    </location>
</feature>
<dbReference type="AlphaFoldDB" id="A0AAJ0B7T3"/>
<dbReference type="Proteomes" id="UP001239445">
    <property type="component" value="Unassembled WGS sequence"/>
</dbReference>
<proteinExistence type="predicted"/>
<keyword evidence="1" id="KW-0812">Transmembrane</keyword>
<evidence type="ECO:0000313" key="2">
    <source>
        <dbReference type="EMBL" id="KAK1753278.1"/>
    </source>
</evidence>
<evidence type="ECO:0000256" key="1">
    <source>
        <dbReference type="SAM" id="Phobius"/>
    </source>
</evidence>
<keyword evidence="1" id="KW-1133">Transmembrane helix</keyword>
<feature type="transmembrane region" description="Helical" evidence="1">
    <location>
        <begin position="203"/>
        <end position="223"/>
    </location>
</feature>
<sequence>MAPINHNVIRDPAPNYPLVGRSEELRDQIMHPVDIFSVLLLLGGDVVGTALAQLAGRGLAPVAFSFGWVSYSMTALLSSVGENYLMPTEPDCRCKVINGKSGYSIDNTSWILGRVMRDFGHWMNPLTKQKLEQVLNSKWTELRNVNCDAEKPSRAGLVVAIYRPRNDRTAGHPQRDRVYWSGILAVAVQLGIAAIPCALYGDWAIIMITVAGTALALWTGLLGQWGEEKWACRAFSNDTYVLTRGNGSQYAIVVLGNGHGLNMEDLAMGQHNLERSIPVLTRATILLFVAGWVMMLLCAAGVRENTWYLLAVGGVGNLQNVFAAGWHRRPENFGIYLDFVDVFGRVKVMDTLLEVERRYPALGRSMLHEFFPGNLRADEIEAWKQLETGVKEG</sequence>
<dbReference type="EMBL" id="MU839838">
    <property type="protein sequence ID" value="KAK1753278.1"/>
    <property type="molecule type" value="Genomic_DNA"/>
</dbReference>
<name>A0AAJ0B7T3_9PEZI</name>
<keyword evidence="3" id="KW-1185">Reference proteome</keyword>
<comment type="caution">
    <text evidence="2">The sequence shown here is derived from an EMBL/GenBank/DDBJ whole genome shotgun (WGS) entry which is preliminary data.</text>
</comment>
<reference evidence="2" key="1">
    <citation type="submission" date="2023-06" db="EMBL/GenBank/DDBJ databases">
        <title>Genome-scale phylogeny and comparative genomics of the fungal order Sordariales.</title>
        <authorList>
            <consortium name="Lawrence Berkeley National Laboratory"/>
            <person name="Hensen N."/>
            <person name="Bonometti L."/>
            <person name="Westerberg I."/>
            <person name="Brannstrom I.O."/>
            <person name="Guillou S."/>
            <person name="Cros-Aarteil S."/>
            <person name="Calhoun S."/>
            <person name="Haridas S."/>
            <person name="Kuo A."/>
            <person name="Mondo S."/>
            <person name="Pangilinan J."/>
            <person name="Riley R."/>
            <person name="Labutti K."/>
            <person name="Andreopoulos B."/>
            <person name="Lipzen A."/>
            <person name="Chen C."/>
            <person name="Yanf M."/>
            <person name="Daum C."/>
            <person name="Ng V."/>
            <person name="Clum A."/>
            <person name="Steindorff A."/>
            <person name="Ohm R."/>
            <person name="Martin F."/>
            <person name="Silar P."/>
            <person name="Natvig D."/>
            <person name="Lalanne C."/>
            <person name="Gautier V."/>
            <person name="Ament-Velasquez S.L."/>
            <person name="Kruys A."/>
            <person name="Hutchinson M.I."/>
            <person name="Powell A.J."/>
            <person name="Barry K."/>
            <person name="Miller A.N."/>
            <person name="Grigoriev I.V."/>
            <person name="Debuchy R."/>
            <person name="Gladieux P."/>
            <person name="Thoren M.H."/>
            <person name="Johannesson H."/>
        </authorList>
    </citation>
    <scope>NUCLEOTIDE SEQUENCE</scope>
    <source>
        <strain evidence="2">PSN4</strain>
    </source>
</reference>
<keyword evidence="1" id="KW-0472">Membrane</keyword>
<accession>A0AAJ0B7T3</accession>